<dbReference type="AlphaFoldDB" id="A0A3Q9UXL0"/>
<reference evidence="1 2" key="1">
    <citation type="submission" date="2018-03" db="EMBL/GenBank/DDBJ databases">
        <title>Bacteriophage NCPPB3778 and a type I-E CRISPR drive the evolution of the US Biological Select Agent, Rathayibacter toxicus.</title>
        <authorList>
            <person name="Davis E.W.II."/>
            <person name="Tabima J.F."/>
            <person name="Weisberg A.J."/>
            <person name="Dantas Lopes L."/>
            <person name="Wiseman M.S."/>
            <person name="Wiseman M.S."/>
            <person name="Pupko T."/>
            <person name="Belcher M.S."/>
            <person name="Sechler A.J."/>
            <person name="Tancos M.A."/>
            <person name="Schroeder B.K."/>
            <person name="Murray T.D."/>
            <person name="Luster D.G."/>
            <person name="Schneider W.L."/>
            <person name="Rogers E."/>
            <person name="Andreote F.D."/>
            <person name="Grunwald N.J."/>
            <person name="Putnam M.L."/>
            <person name="Chang J.H."/>
        </authorList>
    </citation>
    <scope>NUCLEOTIDE SEQUENCE [LARGE SCALE GENOMIC DNA]</scope>
    <source>
        <strain evidence="1 2">DSM 15932</strain>
    </source>
</reference>
<evidence type="ECO:0000313" key="2">
    <source>
        <dbReference type="Proteomes" id="UP000285317"/>
    </source>
</evidence>
<dbReference type="RefSeq" id="WP_127886467.1">
    <property type="nucleotide sequence ID" value="NZ_CP028137.1"/>
</dbReference>
<evidence type="ECO:0000313" key="1">
    <source>
        <dbReference type="EMBL" id="AZZ51538.1"/>
    </source>
</evidence>
<evidence type="ECO:0008006" key="3">
    <source>
        <dbReference type="Google" id="ProtNLM"/>
    </source>
</evidence>
<name>A0A3Q9UXL0_9MICO</name>
<dbReference type="EMBL" id="CP028137">
    <property type="protein sequence ID" value="AZZ51538.1"/>
    <property type="molecule type" value="Genomic_DNA"/>
</dbReference>
<dbReference type="KEGG" id="rfs:C1I64_05425"/>
<sequence>MHLGTRWPVGGDTPSTLPEIVVTAVRDVEGELAAAGTDSSAWRWTLTWLEGKPVLELDDGTTITYRPDEDAAYITQPQGRVEGEDDDWG</sequence>
<accession>A0A3Q9UXL0</accession>
<proteinExistence type="predicted"/>
<protein>
    <recommendedName>
        <fullName evidence="3">Fe-S oxidoreductase</fullName>
    </recommendedName>
</protein>
<organism evidence="1 2">
    <name type="scientific">Rathayibacter festucae DSM 15932</name>
    <dbReference type="NCBI Taxonomy" id="1328866"/>
    <lineage>
        <taxon>Bacteria</taxon>
        <taxon>Bacillati</taxon>
        <taxon>Actinomycetota</taxon>
        <taxon>Actinomycetes</taxon>
        <taxon>Micrococcales</taxon>
        <taxon>Microbacteriaceae</taxon>
        <taxon>Rathayibacter</taxon>
    </lineage>
</organism>
<gene>
    <name evidence="1" type="ORF">C1I64_05425</name>
</gene>
<dbReference type="Proteomes" id="UP000285317">
    <property type="component" value="Chromosome"/>
</dbReference>